<feature type="domain" description="DIX" evidence="3">
    <location>
        <begin position="12"/>
        <end position="93"/>
    </location>
</feature>
<dbReference type="InterPro" id="IPR038207">
    <property type="entry name" value="DIX_dom_sf"/>
</dbReference>
<dbReference type="InterPro" id="IPR036869">
    <property type="entry name" value="J_dom_sf"/>
</dbReference>
<dbReference type="InterPro" id="IPR001158">
    <property type="entry name" value="DIX"/>
</dbReference>
<proteinExistence type="predicted"/>
<reference evidence="4 5" key="1">
    <citation type="submission" date="2018-08" db="EMBL/GenBank/DDBJ databases">
        <title>Aphanomyces genome sequencing and annotation.</title>
        <authorList>
            <person name="Minardi D."/>
            <person name="Oidtmann B."/>
            <person name="Van Der Giezen M."/>
            <person name="Studholme D.J."/>
        </authorList>
    </citation>
    <scope>NUCLEOTIDE SEQUENCE [LARGE SCALE GENOMIC DNA]</scope>
    <source>
        <strain evidence="4 5">Da</strain>
    </source>
</reference>
<dbReference type="VEuPathDB" id="FungiDB:H257_16576"/>
<dbReference type="GO" id="GO:0072583">
    <property type="term" value="P:clathrin-dependent endocytosis"/>
    <property type="evidence" value="ECO:0007669"/>
    <property type="project" value="TreeGrafter"/>
</dbReference>
<dbReference type="EMBL" id="QUTH01001835">
    <property type="protein sequence ID" value="RHZ29120.1"/>
    <property type="molecule type" value="Genomic_DNA"/>
</dbReference>
<dbReference type="GO" id="GO:0016055">
    <property type="term" value="P:Wnt signaling pathway"/>
    <property type="evidence" value="ECO:0007669"/>
    <property type="project" value="UniProtKB-KW"/>
</dbReference>
<evidence type="ECO:0000313" key="5">
    <source>
        <dbReference type="Proteomes" id="UP000285430"/>
    </source>
</evidence>
<evidence type="ECO:0000313" key="4">
    <source>
        <dbReference type="EMBL" id="RHZ29120.1"/>
    </source>
</evidence>
<evidence type="ECO:0000259" key="3">
    <source>
        <dbReference type="Pfam" id="PF00778"/>
    </source>
</evidence>
<name>A0A418FGD8_APHAT</name>
<dbReference type="Gene3D" id="2.40.240.130">
    <property type="match status" value="1"/>
</dbReference>
<feature type="region of interest" description="Disordered" evidence="2">
    <location>
        <begin position="120"/>
        <end position="207"/>
    </location>
</feature>
<dbReference type="AlphaFoldDB" id="A0A418FGD8"/>
<evidence type="ECO:0000256" key="2">
    <source>
        <dbReference type="SAM" id="MobiDB-lite"/>
    </source>
</evidence>
<dbReference type="CDD" id="cd06257">
    <property type="entry name" value="DnaJ"/>
    <property type="match status" value="1"/>
</dbReference>
<sequence>MDTSSTSAWAFYYLQAEDGEDRSHPNAFRIPKASPGADITLADVHKHFPLANPHAFHFRFRINSAKGDTFFWIDITSPSQVVPLVNGRVISKVLRLQRPVKVGLVLHRKPVLKWIDSLPSKPTSSLSSVQPISSQRTNTNSSIDRPQKYSDASSSPGPPAPPARPPPAATAPSSSKPSTESTESFEDFLSGGGAPSKPAPDVVDLMGSGPVSLAEMEKHKVSSDGTQVYNPDLVDKSTKSSAVRAAMEERERTKAAEIERARQDLLRRDDEKAAMDNAKAHSVTVLGPKMKAWAEDNGRKKNIRTLLSTMHHVNMGKLLMPNDVKKVYRRAIMVVHPDKAGGRTPDQLVVAERIFDALNTAWDDNKHNMGVADRTFARVEKLLTDYVAKDLDFGLDSHALSLLLDGDKEWSDEIVKAFASPNGLYTILFMCALRGFVLITGQGTIPKDDKLEATALDVYRTDNYSKLTKDEFTKWTTSKLSSIAPSDLTPHRFLHALGLGSDPIVPSSTVDNQDGGTTLDGIMSNAAPAVSFEKSA</sequence>
<dbReference type="Proteomes" id="UP000285430">
    <property type="component" value="Unassembled WGS sequence"/>
</dbReference>
<dbReference type="InterPro" id="IPR029071">
    <property type="entry name" value="Ubiquitin-like_domsf"/>
</dbReference>
<dbReference type="GO" id="GO:0072318">
    <property type="term" value="P:clathrin coat disassembly"/>
    <property type="evidence" value="ECO:0007669"/>
    <property type="project" value="TreeGrafter"/>
</dbReference>
<keyword evidence="1" id="KW-0879">Wnt signaling pathway</keyword>
<dbReference type="SUPFAM" id="SSF54236">
    <property type="entry name" value="Ubiquitin-like"/>
    <property type="match status" value="1"/>
</dbReference>
<dbReference type="GO" id="GO:0005737">
    <property type="term" value="C:cytoplasm"/>
    <property type="evidence" value="ECO:0007669"/>
    <property type="project" value="TreeGrafter"/>
</dbReference>
<feature type="compositionally biased region" description="Pro residues" evidence="2">
    <location>
        <begin position="156"/>
        <end position="169"/>
    </location>
</feature>
<feature type="compositionally biased region" description="Polar residues" evidence="2">
    <location>
        <begin position="135"/>
        <end position="144"/>
    </location>
</feature>
<dbReference type="SUPFAM" id="SSF46565">
    <property type="entry name" value="Chaperone J-domain"/>
    <property type="match status" value="1"/>
</dbReference>
<protein>
    <recommendedName>
        <fullName evidence="3">DIX domain-containing protein</fullName>
    </recommendedName>
</protein>
<dbReference type="PANTHER" id="PTHR23172">
    <property type="entry name" value="AUXILIN/CYCLIN G-ASSOCIATED KINASE-RELATED"/>
    <property type="match status" value="1"/>
</dbReference>
<accession>A0A418FGD8</accession>
<evidence type="ECO:0000256" key="1">
    <source>
        <dbReference type="ARBA" id="ARBA00022687"/>
    </source>
</evidence>
<dbReference type="InterPro" id="IPR001623">
    <property type="entry name" value="DnaJ_domain"/>
</dbReference>
<dbReference type="PANTHER" id="PTHR23172:SF19">
    <property type="entry name" value="J DOMAIN-CONTAINING PROTEIN"/>
    <property type="match status" value="1"/>
</dbReference>
<organism evidence="4 5">
    <name type="scientific">Aphanomyces astaci</name>
    <name type="common">Crayfish plague agent</name>
    <dbReference type="NCBI Taxonomy" id="112090"/>
    <lineage>
        <taxon>Eukaryota</taxon>
        <taxon>Sar</taxon>
        <taxon>Stramenopiles</taxon>
        <taxon>Oomycota</taxon>
        <taxon>Saprolegniomycetes</taxon>
        <taxon>Saprolegniales</taxon>
        <taxon>Verrucalvaceae</taxon>
        <taxon>Aphanomyces</taxon>
    </lineage>
</organism>
<dbReference type="VEuPathDB" id="FungiDB:H257_16575"/>
<feature type="compositionally biased region" description="Low complexity" evidence="2">
    <location>
        <begin position="170"/>
        <end position="182"/>
    </location>
</feature>
<dbReference type="Gene3D" id="1.10.287.110">
    <property type="entry name" value="DnaJ domain"/>
    <property type="match status" value="1"/>
</dbReference>
<comment type="caution">
    <text evidence="4">The sequence shown here is derived from an EMBL/GenBank/DDBJ whole genome shotgun (WGS) entry which is preliminary data.</text>
</comment>
<dbReference type="GO" id="GO:0031982">
    <property type="term" value="C:vesicle"/>
    <property type="evidence" value="ECO:0007669"/>
    <property type="project" value="TreeGrafter"/>
</dbReference>
<dbReference type="GO" id="GO:0030276">
    <property type="term" value="F:clathrin binding"/>
    <property type="evidence" value="ECO:0007669"/>
    <property type="project" value="TreeGrafter"/>
</dbReference>
<feature type="compositionally biased region" description="Low complexity" evidence="2">
    <location>
        <begin position="120"/>
        <end position="134"/>
    </location>
</feature>
<dbReference type="Pfam" id="PF00778">
    <property type="entry name" value="DIX"/>
    <property type="match status" value="1"/>
</dbReference>
<gene>
    <name evidence="4" type="ORF">DYB37_012348</name>
</gene>